<feature type="compositionally biased region" description="Basic and acidic residues" evidence="7">
    <location>
        <begin position="459"/>
        <end position="473"/>
    </location>
</feature>
<evidence type="ECO:0000256" key="2">
    <source>
        <dbReference type="ARBA" id="ARBA00012925"/>
    </source>
</evidence>
<dbReference type="OrthoDB" id="429145at2759"/>
<evidence type="ECO:0000256" key="3">
    <source>
        <dbReference type="ARBA" id="ARBA00022723"/>
    </source>
</evidence>
<evidence type="ECO:0000256" key="6">
    <source>
        <dbReference type="ARBA" id="ARBA00048348"/>
    </source>
</evidence>
<dbReference type="InterPro" id="IPR001148">
    <property type="entry name" value="CA_dom"/>
</dbReference>
<evidence type="ECO:0000256" key="1">
    <source>
        <dbReference type="ARBA" id="ARBA00010718"/>
    </source>
</evidence>
<dbReference type="Gene3D" id="3.10.200.10">
    <property type="entry name" value="Alpha carbonic anhydrase"/>
    <property type="match status" value="3"/>
</dbReference>
<keyword evidence="3" id="KW-0479">Metal-binding</keyword>
<dbReference type="PROSITE" id="PS51144">
    <property type="entry name" value="ALPHA_CA_2"/>
    <property type="match status" value="2"/>
</dbReference>
<feature type="non-terminal residue" evidence="9">
    <location>
        <position position="1"/>
    </location>
</feature>
<feature type="region of interest" description="Disordered" evidence="7">
    <location>
        <begin position="386"/>
        <end position="478"/>
    </location>
</feature>
<protein>
    <recommendedName>
        <fullName evidence="2">carbonic anhydrase</fullName>
        <ecNumber evidence="2">4.2.1.1</ecNumber>
    </recommendedName>
</protein>
<dbReference type="GO" id="GO:0004089">
    <property type="term" value="F:carbonate dehydratase activity"/>
    <property type="evidence" value="ECO:0007669"/>
    <property type="project" value="UniProtKB-EC"/>
</dbReference>
<evidence type="ECO:0000256" key="5">
    <source>
        <dbReference type="ARBA" id="ARBA00023239"/>
    </source>
</evidence>
<name>A0A812S9V8_9DINO</name>
<feature type="compositionally biased region" description="Basic and acidic residues" evidence="7">
    <location>
        <begin position="414"/>
        <end position="446"/>
    </location>
</feature>
<evidence type="ECO:0000256" key="7">
    <source>
        <dbReference type="SAM" id="MobiDB-lite"/>
    </source>
</evidence>
<keyword evidence="5" id="KW-0456">Lyase</keyword>
<evidence type="ECO:0000313" key="9">
    <source>
        <dbReference type="EMBL" id="CAE7469106.1"/>
    </source>
</evidence>
<dbReference type="PANTHER" id="PTHR18952">
    <property type="entry name" value="CARBONIC ANHYDRASE"/>
    <property type="match status" value="1"/>
</dbReference>
<keyword evidence="4" id="KW-0862">Zinc</keyword>
<evidence type="ECO:0000259" key="8">
    <source>
        <dbReference type="PROSITE" id="PS51144"/>
    </source>
</evidence>
<gene>
    <name evidence="9" type="primary">Ca6</name>
    <name evidence="9" type="ORF">SNEC2469_LOCUS13190</name>
</gene>
<dbReference type="InterPro" id="IPR036398">
    <property type="entry name" value="CA_dom_sf"/>
</dbReference>
<dbReference type="GO" id="GO:0008270">
    <property type="term" value="F:zinc ion binding"/>
    <property type="evidence" value="ECO:0007669"/>
    <property type="project" value="InterPro"/>
</dbReference>
<comment type="catalytic activity">
    <reaction evidence="6">
        <text>hydrogencarbonate + H(+) = CO2 + H2O</text>
        <dbReference type="Rhea" id="RHEA:10748"/>
        <dbReference type="ChEBI" id="CHEBI:15377"/>
        <dbReference type="ChEBI" id="CHEBI:15378"/>
        <dbReference type="ChEBI" id="CHEBI:16526"/>
        <dbReference type="ChEBI" id="CHEBI:17544"/>
        <dbReference type="EC" id="4.2.1.1"/>
    </reaction>
</comment>
<proteinExistence type="inferred from homology"/>
<dbReference type="SUPFAM" id="SSF51069">
    <property type="entry name" value="Carbonic anhydrase"/>
    <property type="match status" value="3"/>
</dbReference>
<reference evidence="9" key="1">
    <citation type="submission" date="2021-02" db="EMBL/GenBank/DDBJ databases">
        <authorList>
            <person name="Dougan E. K."/>
            <person name="Rhodes N."/>
            <person name="Thang M."/>
            <person name="Chan C."/>
        </authorList>
    </citation>
    <scope>NUCLEOTIDE SEQUENCE</scope>
</reference>
<feature type="domain" description="Alpha-carbonic anhydrase" evidence="8">
    <location>
        <begin position="1"/>
        <end position="237"/>
    </location>
</feature>
<dbReference type="Pfam" id="PF00194">
    <property type="entry name" value="Carb_anhydrase"/>
    <property type="match status" value="1"/>
</dbReference>
<feature type="non-terminal residue" evidence="9">
    <location>
        <position position="697"/>
    </location>
</feature>
<dbReference type="EMBL" id="CAJNJA010021042">
    <property type="protein sequence ID" value="CAE7469106.1"/>
    <property type="molecule type" value="Genomic_DNA"/>
</dbReference>
<feature type="compositionally biased region" description="Basic and acidic residues" evidence="7">
    <location>
        <begin position="397"/>
        <end position="406"/>
    </location>
</feature>
<dbReference type="EC" id="4.2.1.1" evidence="2"/>
<comment type="similarity">
    <text evidence="1">Belongs to the alpha-carbonic anhydrase family.</text>
</comment>
<comment type="caution">
    <text evidence="9">The sequence shown here is derived from an EMBL/GenBank/DDBJ whole genome shotgun (WGS) entry which is preliminary data.</text>
</comment>
<accession>A0A812S9V8</accession>
<feature type="compositionally biased region" description="Low complexity" evidence="7">
    <location>
        <begin position="447"/>
        <end position="458"/>
    </location>
</feature>
<dbReference type="SMART" id="SM01057">
    <property type="entry name" value="Carb_anhydrase"/>
    <property type="match status" value="1"/>
</dbReference>
<evidence type="ECO:0000313" key="10">
    <source>
        <dbReference type="Proteomes" id="UP000601435"/>
    </source>
</evidence>
<organism evidence="9 10">
    <name type="scientific">Symbiodinium necroappetens</name>
    <dbReference type="NCBI Taxonomy" id="1628268"/>
    <lineage>
        <taxon>Eukaryota</taxon>
        <taxon>Sar</taxon>
        <taxon>Alveolata</taxon>
        <taxon>Dinophyceae</taxon>
        <taxon>Suessiales</taxon>
        <taxon>Symbiodiniaceae</taxon>
        <taxon>Symbiodinium</taxon>
    </lineage>
</organism>
<dbReference type="InterPro" id="IPR023561">
    <property type="entry name" value="Carbonic_anhydrase_a-class"/>
</dbReference>
<dbReference type="PANTHER" id="PTHR18952:SF265">
    <property type="entry name" value="CARBONIC ANHYDRASE"/>
    <property type="match status" value="1"/>
</dbReference>
<dbReference type="Proteomes" id="UP000601435">
    <property type="component" value="Unassembled WGS sequence"/>
</dbReference>
<feature type="domain" description="Alpha-carbonic anhydrase" evidence="8">
    <location>
        <begin position="628"/>
        <end position="697"/>
    </location>
</feature>
<sequence>FLACAGERQSPVNVLTTGPCVHNGGQDGQLDGRAMYTVAGGTPQVTVSPYMRSVMLEADFGSIMLQDDTGRDVEYTAHQIHLSADSWHALNGAPAAAELMILHKPKEASDMIKGGVIVSVMFEHDDAADSPLFEHLAMPKEGPEMEALGSWQLPHYVNLLDNLQDVLKGATYQYEGSVPVPPCTENIKYLVMGQALKVSPLQTAKLRDVLQCLAGGYKKRSPMPNGPGMCRDITKNSLKVKPGHHSAATCQAAWRNETWYRLADCWDSQMTGEEKAQCSKSPINLVPEMAGSTEGGSLSFNMAPVKSVTVTPSNYTLDALPNVFAVPGAITNFGSMVVNGRSFLMHKISVKPISSHKYNGKHYAAELQVEGIMDGDGFNKLAELSGVHAGGDGGHSSGDHGGHGGESHGSGDAGHSDGGHSSGDSHDSHDSGSSGEHADDHSDGHSTDGSFSTDIGHGTVDHHDDHDAGDHGGHGGGHRRLQAAVEVFHRVILSVPIEIGTENSLLRELGLPFDAYKDSISAMHPYQIENTVNLRSALSKALDGPWMWYRGGMVTPGCPDWGVRWLMLQTPLQASFLQLNFLDMKVSGMDSTRVFPVEMDDATYKATVFKQSLPMMAVDKHSTCDEHEEWNYDNPSCWAQKHPICAQGALQSPIHIERSTVTTQGKDNFLNKCSWRPVTGLHVVNFGKGLAIPTNQI</sequence>
<dbReference type="AlphaFoldDB" id="A0A812S9V8"/>
<evidence type="ECO:0000256" key="4">
    <source>
        <dbReference type="ARBA" id="ARBA00022833"/>
    </source>
</evidence>
<keyword evidence="10" id="KW-1185">Reference proteome</keyword>